<comment type="caution">
    <text evidence="2">The sequence shown here is derived from an EMBL/GenBank/DDBJ whole genome shotgun (WGS) entry which is preliminary data.</text>
</comment>
<organism evidence="2 3">
    <name type="scientific">Cetraspora pellucida</name>
    <dbReference type="NCBI Taxonomy" id="1433469"/>
    <lineage>
        <taxon>Eukaryota</taxon>
        <taxon>Fungi</taxon>
        <taxon>Fungi incertae sedis</taxon>
        <taxon>Mucoromycota</taxon>
        <taxon>Glomeromycotina</taxon>
        <taxon>Glomeromycetes</taxon>
        <taxon>Diversisporales</taxon>
        <taxon>Gigasporaceae</taxon>
        <taxon>Cetraspora</taxon>
    </lineage>
</organism>
<evidence type="ECO:0000313" key="2">
    <source>
        <dbReference type="EMBL" id="CAG8571067.1"/>
    </source>
</evidence>
<reference evidence="2" key="1">
    <citation type="submission" date="2021-06" db="EMBL/GenBank/DDBJ databases">
        <authorList>
            <person name="Kallberg Y."/>
            <person name="Tangrot J."/>
            <person name="Rosling A."/>
        </authorList>
    </citation>
    <scope>NUCLEOTIDE SEQUENCE</scope>
    <source>
        <strain evidence="2">FL966</strain>
    </source>
</reference>
<dbReference type="SUPFAM" id="SSF48452">
    <property type="entry name" value="TPR-like"/>
    <property type="match status" value="1"/>
</dbReference>
<dbReference type="CDD" id="cd09917">
    <property type="entry name" value="F-box_SF"/>
    <property type="match status" value="1"/>
</dbReference>
<dbReference type="EMBL" id="CAJVQA010003283">
    <property type="protein sequence ID" value="CAG8571067.1"/>
    <property type="molecule type" value="Genomic_DNA"/>
</dbReference>
<dbReference type="Proteomes" id="UP000789759">
    <property type="component" value="Unassembled WGS sequence"/>
</dbReference>
<dbReference type="OrthoDB" id="2431458at2759"/>
<keyword evidence="1" id="KW-0802">TPR repeat</keyword>
<dbReference type="Gene3D" id="1.25.40.10">
    <property type="entry name" value="Tetratricopeptide repeat domain"/>
    <property type="match status" value="1"/>
</dbReference>
<evidence type="ECO:0000313" key="3">
    <source>
        <dbReference type="Proteomes" id="UP000789759"/>
    </source>
</evidence>
<keyword evidence="3" id="KW-1185">Reference proteome</keyword>
<sequence>LTINYSFSILLSINVDDSHYFIFIPINEASKRAPIKYQINLPVAQTIIANKAILSRYFVQRLLLHFGKLDNDLVTLKMEYNSNSGRVNITLIQNLKKRIRPPWASDLEMSVFSDIVKMVAEQFGEMQLSLKGNDMELFHFLTAGPHAEAPKKLRDFDISKFKENIIPLDDIIICVVRKLELENESIKKLNLTKNEKNFDQKLTKEEGIRLLIEIMLDRLACPITKKLTGDFFVLICGHSIGHQFKNKCPFCKVNIESESVYYLSRNAILKGLDEFLAKVYSEETNSLNSLKLTTEQETNSLNSLKLITEQETHSKAMLFAFEKAEIAGKKHEHSIVIMWLTRVLYFYPKSYSIQCRRASAFINLNMHLKAINDLTTAIKLKPSKSLAYIYRSKIYIFHKNFDNALHDMDEALRIEPNNEHARLEKERICEYKGQTGNIDRPINNFMQLGLSDEILINIFKFVRFPLNLILTCKSWYNISSDHMVRAEWIVYQYGRAHALFYAIRLGSNFINSSVAKAIVTNGAIISSYFIKRLLLHFGKFDQQLETLKMEHNVNNQNITNVRTIQQQNSKTPWASDLNISVFIYLLQEADKQFAQIELSKKGNDMELFHFLSAGPHVINDARAILDKNKALIEDLILKLKDDIENTISRLTNKDTIEQAKKLFSIGRFAKCKNIIQLKAVMRQTKICVKSKGLVASISL</sequence>
<accession>A0A9N9BLZ9</accession>
<name>A0A9N9BLZ9_9GLOM</name>
<dbReference type="InterPro" id="IPR011990">
    <property type="entry name" value="TPR-like_helical_dom_sf"/>
</dbReference>
<protein>
    <submittedName>
        <fullName evidence="2">15783_t:CDS:1</fullName>
    </submittedName>
</protein>
<dbReference type="PROSITE" id="PS50005">
    <property type="entry name" value="TPR"/>
    <property type="match status" value="1"/>
</dbReference>
<dbReference type="InterPro" id="IPR019734">
    <property type="entry name" value="TPR_rpt"/>
</dbReference>
<evidence type="ECO:0000256" key="1">
    <source>
        <dbReference type="PROSITE-ProRule" id="PRU00339"/>
    </source>
</evidence>
<feature type="repeat" description="TPR" evidence="1">
    <location>
        <begin position="385"/>
        <end position="418"/>
    </location>
</feature>
<dbReference type="SMART" id="SM00028">
    <property type="entry name" value="TPR"/>
    <property type="match status" value="2"/>
</dbReference>
<dbReference type="AlphaFoldDB" id="A0A9N9BLZ9"/>
<proteinExistence type="predicted"/>
<feature type="non-terminal residue" evidence="2">
    <location>
        <position position="699"/>
    </location>
</feature>
<gene>
    <name evidence="2" type="ORF">CPELLU_LOCUS5655</name>
</gene>